<keyword evidence="3" id="KW-0597">Phosphoprotein</keyword>
<dbReference type="Gene3D" id="3.30.450.20">
    <property type="entry name" value="PAS domain"/>
    <property type="match status" value="1"/>
</dbReference>
<dbReference type="Gene3D" id="3.30.565.10">
    <property type="entry name" value="Histidine kinase-like ATPase, C-terminal domain"/>
    <property type="match status" value="1"/>
</dbReference>
<dbReference type="PRINTS" id="PR00344">
    <property type="entry name" value="BCTRLSENSOR"/>
</dbReference>
<dbReference type="Pfam" id="PF08447">
    <property type="entry name" value="PAS_3"/>
    <property type="match status" value="1"/>
</dbReference>
<dbReference type="SUPFAM" id="SSF47384">
    <property type="entry name" value="Homodimeric domain of signal transducing histidine kinase"/>
    <property type="match status" value="1"/>
</dbReference>
<dbReference type="RefSeq" id="WP_089780236.1">
    <property type="nucleotide sequence ID" value="NZ_CABLRR010000003.1"/>
</dbReference>
<dbReference type="Pfam" id="PF02518">
    <property type="entry name" value="HATPase_c"/>
    <property type="match status" value="1"/>
</dbReference>
<dbReference type="Proteomes" id="UP000198902">
    <property type="component" value="Unassembled WGS sequence"/>
</dbReference>
<dbReference type="PROSITE" id="PS50109">
    <property type="entry name" value="HIS_KIN"/>
    <property type="match status" value="1"/>
</dbReference>
<dbReference type="InterPro" id="IPR000700">
    <property type="entry name" value="PAS-assoc_C"/>
</dbReference>
<feature type="domain" description="Histidine kinase" evidence="8">
    <location>
        <begin position="152"/>
        <end position="348"/>
    </location>
</feature>
<dbReference type="SMART" id="SM00388">
    <property type="entry name" value="HisKA"/>
    <property type="match status" value="1"/>
</dbReference>
<organism evidence="11 12">
    <name type="scientific">Haloferax massiliensis</name>
    <dbReference type="NCBI Taxonomy" id="1476858"/>
    <lineage>
        <taxon>Archaea</taxon>
        <taxon>Methanobacteriati</taxon>
        <taxon>Methanobacteriota</taxon>
        <taxon>Stenosarchaea group</taxon>
        <taxon>Halobacteria</taxon>
        <taxon>Halobacteriales</taxon>
        <taxon>Haloferacaceae</taxon>
        <taxon>Haloferax</taxon>
    </lineage>
</organism>
<dbReference type="PROSITE" id="PS50113">
    <property type="entry name" value="PAC"/>
    <property type="match status" value="1"/>
</dbReference>
<keyword evidence="12" id="KW-1185">Reference proteome</keyword>
<dbReference type="InterPro" id="IPR003661">
    <property type="entry name" value="HisK_dim/P_dom"/>
</dbReference>
<dbReference type="SMART" id="SM00091">
    <property type="entry name" value="PAS"/>
    <property type="match status" value="1"/>
</dbReference>
<dbReference type="OrthoDB" id="8127at2157"/>
<feature type="coiled-coil region" evidence="7">
    <location>
        <begin position="125"/>
        <end position="152"/>
    </location>
</feature>
<reference evidence="12" key="1">
    <citation type="submission" date="2015-03" db="EMBL/GenBank/DDBJ databases">
        <authorList>
            <person name="Urmite Genomes"/>
        </authorList>
    </citation>
    <scope>NUCLEOTIDE SEQUENCE [LARGE SCALE GENOMIC DNA]</scope>
    <source>
        <strain evidence="12">Arc-Hr</strain>
    </source>
</reference>
<dbReference type="NCBIfam" id="TIGR00229">
    <property type="entry name" value="sensory_box"/>
    <property type="match status" value="1"/>
</dbReference>
<gene>
    <name evidence="11" type="primary">kinA_1</name>
    <name evidence="11" type="ORF">BN996_02933</name>
</gene>
<evidence type="ECO:0000256" key="1">
    <source>
        <dbReference type="ARBA" id="ARBA00000085"/>
    </source>
</evidence>
<keyword evidence="6" id="KW-0902">Two-component regulatory system</keyword>
<dbReference type="PANTHER" id="PTHR43711:SF1">
    <property type="entry name" value="HISTIDINE KINASE 1"/>
    <property type="match status" value="1"/>
</dbReference>
<evidence type="ECO:0000259" key="9">
    <source>
        <dbReference type="PROSITE" id="PS50112"/>
    </source>
</evidence>
<dbReference type="InterPro" id="IPR005467">
    <property type="entry name" value="His_kinase_dom"/>
</dbReference>
<evidence type="ECO:0000313" key="11">
    <source>
        <dbReference type="EMBL" id="CQR52009.1"/>
    </source>
</evidence>
<dbReference type="InterPro" id="IPR035965">
    <property type="entry name" value="PAS-like_dom_sf"/>
</dbReference>
<dbReference type="PROSITE" id="PS50112">
    <property type="entry name" value="PAS"/>
    <property type="match status" value="1"/>
</dbReference>
<dbReference type="CDD" id="cd00130">
    <property type="entry name" value="PAS"/>
    <property type="match status" value="1"/>
</dbReference>
<dbReference type="InterPro" id="IPR036097">
    <property type="entry name" value="HisK_dim/P_sf"/>
</dbReference>
<evidence type="ECO:0000313" key="12">
    <source>
        <dbReference type="Proteomes" id="UP000198902"/>
    </source>
</evidence>
<evidence type="ECO:0000256" key="3">
    <source>
        <dbReference type="ARBA" id="ARBA00022553"/>
    </source>
</evidence>
<evidence type="ECO:0000259" key="10">
    <source>
        <dbReference type="PROSITE" id="PS50113"/>
    </source>
</evidence>
<dbReference type="SMART" id="SM00387">
    <property type="entry name" value="HATPase_c"/>
    <property type="match status" value="1"/>
</dbReference>
<dbReference type="Gene3D" id="1.10.287.130">
    <property type="match status" value="1"/>
</dbReference>
<evidence type="ECO:0000256" key="7">
    <source>
        <dbReference type="SAM" id="Coils"/>
    </source>
</evidence>
<dbReference type="EC" id="2.7.13.3" evidence="2"/>
<dbReference type="SUPFAM" id="SSF55874">
    <property type="entry name" value="ATPase domain of HSP90 chaperone/DNA topoisomerase II/histidine kinase"/>
    <property type="match status" value="1"/>
</dbReference>
<dbReference type="PANTHER" id="PTHR43711">
    <property type="entry name" value="TWO-COMPONENT HISTIDINE KINASE"/>
    <property type="match status" value="1"/>
</dbReference>
<evidence type="ECO:0000256" key="4">
    <source>
        <dbReference type="ARBA" id="ARBA00022679"/>
    </source>
</evidence>
<dbReference type="GO" id="GO:0000155">
    <property type="term" value="F:phosphorelay sensor kinase activity"/>
    <property type="evidence" value="ECO:0007669"/>
    <property type="project" value="InterPro"/>
</dbReference>
<dbReference type="InterPro" id="IPR036890">
    <property type="entry name" value="HATPase_C_sf"/>
</dbReference>
<protein>
    <recommendedName>
        <fullName evidence="2">histidine kinase</fullName>
        <ecNumber evidence="2">2.7.13.3</ecNumber>
    </recommendedName>
</protein>
<evidence type="ECO:0000256" key="2">
    <source>
        <dbReference type="ARBA" id="ARBA00012438"/>
    </source>
</evidence>
<keyword evidence="5 11" id="KW-0418">Kinase</keyword>
<dbReference type="InterPro" id="IPR050736">
    <property type="entry name" value="Sensor_HK_Regulatory"/>
</dbReference>
<dbReference type="AlphaFoldDB" id="A0A0D6JV50"/>
<name>A0A0D6JV50_9EURY</name>
<dbReference type="InterPro" id="IPR004358">
    <property type="entry name" value="Sig_transdc_His_kin-like_C"/>
</dbReference>
<dbReference type="InterPro" id="IPR000014">
    <property type="entry name" value="PAS"/>
</dbReference>
<dbReference type="CDD" id="cd00082">
    <property type="entry name" value="HisKA"/>
    <property type="match status" value="1"/>
</dbReference>
<dbReference type="InterPro" id="IPR013655">
    <property type="entry name" value="PAS_fold_3"/>
</dbReference>
<comment type="catalytic activity">
    <reaction evidence="1">
        <text>ATP + protein L-histidine = ADP + protein N-phospho-L-histidine.</text>
        <dbReference type="EC" id="2.7.13.3"/>
    </reaction>
</comment>
<proteinExistence type="predicted"/>
<dbReference type="SUPFAM" id="SSF55785">
    <property type="entry name" value="PYP-like sensor domain (PAS domain)"/>
    <property type="match status" value="1"/>
</dbReference>
<feature type="domain" description="PAS" evidence="9">
    <location>
        <begin position="34"/>
        <end position="87"/>
    </location>
</feature>
<dbReference type="EMBL" id="CSTE01000003">
    <property type="protein sequence ID" value="CQR52009.1"/>
    <property type="molecule type" value="Genomic_DNA"/>
</dbReference>
<accession>A0A0D6JV50</accession>
<evidence type="ECO:0000256" key="6">
    <source>
        <dbReference type="ARBA" id="ARBA00023012"/>
    </source>
</evidence>
<sequence length="348" mass="38807">MSDETGDTPGRVETSDRVIPLEDIPLHSTNLLSLLDEDGVVWYQSPSVERLLAFGQDELVGVPCTECFHPDDRERVYDAFKNVVSSDEYVVEAIEYRHLQGGGSYVWVESVTSSEPTSDGYYVINTRDISERKRQRKELERANERLKEFADIVSHDLRNPLSVAIGWLGRAREEFESEELDAMVEPLNRMSRMITELRTLTMGRRREANAVSASIASHAKLSWSVTETEDSELRVLIDPAVEYESDIGLLDHILENLFRNAVEHNRDPVTVTVTVGPLEDTAGFYVADDGEGIPPDRVASVLEYGYSTSADGTGVGLAIVSEFVEANGWKLTVTNAETGGARFEVRTE</sequence>
<evidence type="ECO:0000256" key="5">
    <source>
        <dbReference type="ARBA" id="ARBA00022777"/>
    </source>
</evidence>
<evidence type="ECO:0000259" key="8">
    <source>
        <dbReference type="PROSITE" id="PS50109"/>
    </source>
</evidence>
<dbReference type="InterPro" id="IPR003594">
    <property type="entry name" value="HATPase_dom"/>
</dbReference>
<dbReference type="Pfam" id="PF00512">
    <property type="entry name" value="HisKA"/>
    <property type="match status" value="1"/>
</dbReference>
<dbReference type="CDD" id="cd00075">
    <property type="entry name" value="HATPase"/>
    <property type="match status" value="1"/>
</dbReference>
<feature type="domain" description="PAC" evidence="10">
    <location>
        <begin position="92"/>
        <end position="141"/>
    </location>
</feature>
<keyword evidence="7" id="KW-0175">Coiled coil</keyword>
<keyword evidence="4" id="KW-0808">Transferase</keyword>